<protein>
    <submittedName>
        <fullName evidence="2">Uncharacterized protein</fullName>
    </submittedName>
</protein>
<evidence type="ECO:0000313" key="2">
    <source>
        <dbReference type="EMBL" id="THW58273.1"/>
    </source>
</evidence>
<name>A0A4S8YW79_AURPU</name>
<evidence type="ECO:0000256" key="1">
    <source>
        <dbReference type="SAM" id="MobiDB-lite"/>
    </source>
</evidence>
<gene>
    <name evidence="2" type="ORF">D6D19_10429</name>
</gene>
<comment type="caution">
    <text evidence="2">The sequence shown here is derived from an EMBL/GenBank/DDBJ whole genome shotgun (WGS) entry which is preliminary data.</text>
</comment>
<proteinExistence type="predicted"/>
<accession>A0A4S8YW79</accession>
<dbReference type="EMBL" id="QZAO01000784">
    <property type="protein sequence ID" value="THW58273.1"/>
    <property type="molecule type" value="Genomic_DNA"/>
</dbReference>
<organism evidence="2 3">
    <name type="scientific">Aureobasidium pullulans</name>
    <name type="common">Black yeast</name>
    <name type="synonym">Pullularia pullulans</name>
    <dbReference type="NCBI Taxonomy" id="5580"/>
    <lineage>
        <taxon>Eukaryota</taxon>
        <taxon>Fungi</taxon>
        <taxon>Dikarya</taxon>
        <taxon>Ascomycota</taxon>
        <taxon>Pezizomycotina</taxon>
        <taxon>Dothideomycetes</taxon>
        <taxon>Dothideomycetidae</taxon>
        <taxon>Dothideales</taxon>
        <taxon>Saccotheciaceae</taxon>
        <taxon>Aureobasidium</taxon>
    </lineage>
</organism>
<sequence length="188" mass="21439">MSASQQPLAISPNANRLAVVYRHKFVVSSEHMEENEGQQGFARDQIRRRDEASPSSGIVQPRQVQRGRLNTGYGHVMPQKSIAAWPFLYVMLHTYGRISLKDQFEKRRNQTANFWKSQLLVLCPARSQPCGHATLTCQDSYFAGRPVAKLLGTNTANTWDEHEVSAFDWLHHSPEQTHLTSRTETSYK</sequence>
<dbReference type="AlphaFoldDB" id="A0A4S8YW79"/>
<feature type="region of interest" description="Disordered" evidence="1">
    <location>
        <begin position="31"/>
        <end position="64"/>
    </location>
</feature>
<dbReference type="Proteomes" id="UP000308802">
    <property type="component" value="Unassembled WGS sequence"/>
</dbReference>
<evidence type="ECO:0000313" key="3">
    <source>
        <dbReference type="Proteomes" id="UP000308802"/>
    </source>
</evidence>
<reference evidence="2 3" key="1">
    <citation type="submission" date="2018-10" db="EMBL/GenBank/DDBJ databases">
        <title>Fifty Aureobasidium pullulans genomes reveal a recombining polyextremotolerant generalist.</title>
        <authorList>
            <person name="Gostincar C."/>
            <person name="Turk M."/>
            <person name="Zajc J."/>
            <person name="Gunde-Cimerman N."/>
        </authorList>
    </citation>
    <scope>NUCLEOTIDE SEQUENCE [LARGE SCALE GENOMIC DNA]</scope>
    <source>
        <strain evidence="2 3">EXF-10659</strain>
    </source>
</reference>